<dbReference type="Proteomes" id="UP001279734">
    <property type="component" value="Unassembled WGS sequence"/>
</dbReference>
<feature type="transmembrane region" description="Helical" evidence="1">
    <location>
        <begin position="77"/>
        <end position="96"/>
    </location>
</feature>
<comment type="caution">
    <text evidence="3">The sequence shown here is derived from an EMBL/GenBank/DDBJ whole genome shotgun (WGS) entry which is preliminary data.</text>
</comment>
<keyword evidence="1" id="KW-1133">Transmembrane helix</keyword>
<evidence type="ECO:0000313" key="3">
    <source>
        <dbReference type="EMBL" id="GMH00794.1"/>
    </source>
</evidence>
<feature type="chain" id="PRO_5042024773" evidence="2">
    <location>
        <begin position="23"/>
        <end position="105"/>
    </location>
</feature>
<organism evidence="3 4">
    <name type="scientific">Nepenthes gracilis</name>
    <name type="common">Slender pitcher plant</name>
    <dbReference type="NCBI Taxonomy" id="150966"/>
    <lineage>
        <taxon>Eukaryota</taxon>
        <taxon>Viridiplantae</taxon>
        <taxon>Streptophyta</taxon>
        <taxon>Embryophyta</taxon>
        <taxon>Tracheophyta</taxon>
        <taxon>Spermatophyta</taxon>
        <taxon>Magnoliopsida</taxon>
        <taxon>eudicotyledons</taxon>
        <taxon>Gunneridae</taxon>
        <taxon>Pentapetalae</taxon>
        <taxon>Caryophyllales</taxon>
        <taxon>Nepenthaceae</taxon>
        <taxon>Nepenthes</taxon>
    </lineage>
</organism>
<keyword evidence="1" id="KW-0812">Transmembrane</keyword>
<proteinExistence type="predicted"/>
<keyword evidence="2" id="KW-0732">Signal</keyword>
<evidence type="ECO:0000256" key="1">
    <source>
        <dbReference type="SAM" id="Phobius"/>
    </source>
</evidence>
<feature type="signal peptide" evidence="2">
    <location>
        <begin position="1"/>
        <end position="22"/>
    </location>
</feature>
<gene>
    <name evidence="3" type="ORF">Nepgr_002633</name>
</gene>
<protein>
    <submittedName>
        <fullName evidence="3">Uncharacterized protein</fullName>
    </submittedName>
</protein>
<evidence type="ECO:0000256" key="2">
    <source>
        <dbReference type="SAM" id="SignalP"/>
    </source>
</evidence>
<dbReference type="AlphaFoldDB" id="A0AAD3P6N3"/>
<accession>A0AAD3P6N3</accession>
<keyword evidence="1" id="KW-0472">Membrane</keyword>
<name>A0AAD3P6N3_NEPGR</name>
<evidence type="ECO:0000313" key="4">
    <source>
        <dbReference type="Proteomes" id="UP001279734"/>
    </source>
</evidence>
<keyword evidence="4" id="KW-1185">Reference proteome</keyword>
<sequence>MKGQRLMVLCINLPFLLKSAGGEYVDCSLDVQCPILIVVPGAGWSLKIGGNNVGAALTIPVGWRLAGCLCRLLCHPGMSIVTELLLCIGIALFFLLQLKPWYEDS</sequence>
<reference evidence="3" key="1">
    <citation type="submission" date="2023-05" db="EMBL/GenBank/DDBJ databases">
        <title>Nepenthes gracilis genome sequencing.</title>
        <authorList>
            <person name="Fukushima K."/>
        </authorList>
    </citation>
    <scope>NUCLEOTIDE SEQUENCE</scope>
    <source>
        <strain evidence="3">SING2019-196</strain>
    </source>
</reference>
<dbReference type="EMBL" id="BSYO01000002">
    <property type="protein sequence ID" value="GMH00794.1"/>
    <property type="molecule type" value="Genomic_DNA"/>
</dbReference>